<organism evidence="1 2">
    <name type="scientific">Catenulispora subtropica</name>
    <dbReference type="NCBI Taxonomy" id="450798"/>
    <lineage>
        <taxon>Bacteria</taxon>
        <taxon>Bacillati</taxon>
        <taxon>Actinomycetota</taxon>
        <taxon>Actinomycetes</taxon>
        <taxon>Catenulisporales</taxon>
        <taxon>Catenulisporaceae</taxon>
        <taxon>Catenulispora</taxon>
    </lineage>
</organism>
<keyword evidence="2" id="KW-1185">Reference proteome</keyword>
<proteinExistence type="predicted"/>
<dbReference type="RefSeq" id="WP_344661119.1">
    <property type="nucleotide sequence ID" value="NZ_BAAAQM010000049.1"/>
</dbReference>
<evidence type="ECO:0000313" key="2">
    <source>
        <dbReference type="Proteomes" id="UP001499854"/>
    </source>
</evidence>
<sequence>MATAAPQILDVLVTAEWSERYGQQVRMCSLPGHSETRLTQVGAAR</sequence>
<comment type="caution">
    <text evidence="1">The sequence shown here is derived from an EMBL/GenBank/DDBJ whole genome shotgun (WGS) entry which is preliminary data.</text>
</comment>
<name>A0ABN2SXC4_9ACTN</name>
<gene>
    <name evidence="1" type="ORF">GCM10009838_66380</name>
</gene>
<evidence type="ECO:0000313" key="1">
    <source>
        <dbReference type="EMBL" id="GAA1993125.1"/>
    </source>
</evidence>
<accession>A0ABN2SXC4</accession>
<dbReference type="Proteomes" id="UP001499854">
    <property type="component" value="Unassembled WGS sequence"/>
</dbReference>
<dbReference type="EMBL" id="BAAAQM010000049">
    <property type="protein sequence ID" value="GAA1993125.1"/>
    <property type="molecule type" value="Genomic_DNA"/>
</dbReference>
<protein>
    <submittedName>
        <fullName evidence="1">Uncharacterized protein</fullName>
    </submittedName>
</protein>
<reference evidence="1 2" key="1">
    <citation type="journal article" date="2019" name="Int. J. Syst. Evol. Microbiol.">
        <title>The Global Catalogue of Microorganisms (GCM) 10K type strain sequencing project: providing services to taxonomists for standard genome sequencing and annotation.</title>
        <authorList>
            <consortium name="The Broad Institute Genomics Platform"/>
            <consortium name="The Broad Institute Genome Sequencing Center for Infectious Disease"/>
            <person name="Wu L."/>
            <person name="Ma J."/>
        </authorList>
    </citation>
    <scope>NUCLEOTIDE SEQUENCE [LARGE SCALE GENOMIC DNA]</scope>
    <source>
        <strain evidence="1 2">JCM 16013</strain>
    </source>
</reference>